<evidence type="ECO:0000256" key="2">
    <source>
        <dbReference type="ARBA" id="ARBA00007581"/>
    </source>
</evidence>
<evidence type="ECO:0000256" key="5">
    <source>
        <dbReference type="ARBA" id="ARBA00023002"/>
    </source>
</evidence>
<dbReference type="InterPro" id="IPR004183">
    <property type="entry name" value="Xdiol_dOase_suB"/>
</dbReference>
<evidence type="ECO:0000256" key="4">
    <source>
        <dbReference type="ARBA" id="ARBA00022833"/>
    </source>
</evidence>
<accession>A0ABS6W2I4</accession>
<dbReference type="Pfam" id="PF02900">
    <property type="entry name" value="LigB"/>
    <property type="match status" value="1"/>
</dbReference>
<keyword evidence="4" id="KW-0862">Zinc</keyword>
<keyword evidence="5 7" id="KW-0560">Oxidoreductase</keyword>
<dbReference type="EC" id="1.13.11.29" evidence="7"/>
<dbReference type="RefSeq" id="WP_219040354.1">
    <property type="nucleotide sequence ID" value="NZ_JAHWDF010000009.1"/>
</dbReference>
<evidence type="ECO:0000313" key="7">
    <source>
        <dbReference type="EMBL" id="MBW2962067.1"/>
    </source>
</evidence>
<comment type="caution">
    <text evidence="7">The sequence shown here is derived from an EMBL/GenBank/DDBJ whole genome shotgun (WGS) entry which is preliminary data.</text>
</comment>
<evidence type="ECO:0000313" key="8">
    <source>
        <dbReference type="Proteomes" id="UP000719267"/>
    </source>
</evidence>
<comment type="similarity">
    <text evidence="2">Belongs to the DODA-type extradiol aromatic ring-opening dioxygenase family.</text>
</comment>
<evidence type="ECO:0000256" key="1">
    <source>
        <dbReference type="ARBA" id="ARBA00001947"/>
    </source>
</evidence>
<dbReference type="PANTHER" id="PTHR30096">
    <property type="entry name" value="4,5-DOPA DIOXYGENASE EXTRADIOL-LIKE PROTEIN"/>
    <property type="match status" value="1"/>
</dbReference>
<dbReference type="Proteomes" id="UP000719267">
    <property type="component" value="Unassembled WGS sequence"/>
</dbReference>
<dbReference type="GO" id="GO:0050297">
    <property type="term" value="F:stizolobate synthase activity"/>
    <property type="evidence" value="ECO:0007669"/>
    <property type="project" value="UniProtKB-EC"/>
</dbReference>
<name>A0ABS6W2I4_9FLAO</name>
<dbReference type="EMBL" id="JAHWDF010000009">
    <property type="protein sequence ID" value="MBW2962067.1"/>
    <property type="molecule type" value="Genomic_DNA"/>
</dbReference>
<proteinExistence type="inferred from homology"/>
<dbReference type="PIRSF" id="PIRSF006157">
    <property type="entry name" value="Doxgns_DODA"/>
    <property type="match status" value="1"/>
</dbReference>
<keyword evidence="8" id="KW-1185">Reference proteome</keyword>
<dbReference type="CDD" id="cd07363">
    <property type="entry name" value="45_DOPA_Dioxygenase"/>
    <property type="match status" value="1"/>
</dbReference>
<evidence type="ECO:0000256" key="3">
    <source>
        <dbReference type="ARBA" id="ARBA00022723"/>
    </source>
</evidence>
<keyword evidence="3" id="KW-0479">Metal-binding</keyword>
<reference evidence="7 8" key="1">
    <citation type="submission" date="2021-07" db="EMBL/GenBank/DDBJ databases">
        <title>Mesonia aestuariivivens sp. nov., isolated from a tidal flat.</title>
        <authorList>
            <person name="Kim Y.-O."/>
            <person name="Yoon J.-H."/>
        </authorList>
    </citation>
    <scope>NUCLEOTIDE SEQUENCE [LARGE SCALE GENOMIC DNA]</scope>
    <source>
        <strain evidence="7 8">JHPTF-M18</strain>
    </source>
</reference>
<organism evidence="7 8">
    <name type="scientific">Mesonia aestuariivivens</name>
    <dbReference type="NCBI Taxonomy" id="2796128"/>
    <lineage>
        <taxon>Bacteria</taxon>
        <taxon>Pseudomonadati</taxon>
        <taxon>Bacteroidota</taxon>
        <taxon>Flavobacteriia</taxon>
        <taxon>Flavobacteriales</taxon>
        <taxon>Flavobacteriaceae</taxon>
        <taxon>Mesonia</taxon>
    </lineage>
</organism>
<protein>
    <submittedName>
        <fullName evidence="7">4,5-DOPA dioxygenase extradiol</fullName>
        <ecNumber evidence="7">1.13.11.29</ecNumber>
    </submittedName>
</protein>
<dbReference type="InterPro" id="IPR014436">
    <property type="entry name" value="Extradiol_dOase_DODA"/>
</dbReference>
<dbReference type="PANTHER" id="PTHR30096:SF0">
    <property type="entry name" value="4,5-DOPA DIOXYGENASE EXTRADIOL-LIKE PROTEIN"/>
    <property type="match status" value="1"/>
</dbReference>
<keyword evidence="7" id="KW-0223">Dioxygenase</keyword>
<sequence>MNNLKDLEKFSQHLKNSPKMPAFFIGHGSPMNAIEDNEFVQQFKKLGAHIPIPQAIICVSAHWLTQGTKVTAMPNPKTIHDFGGFPRPLFEVQYPALGDPELAKITKEILSPFEVELDEHWGLDHGSWTVLRHIYPAANIPVIELSLDYSQPLSYHYELAKKLALLRHKGVLIIGSGNIVHNLRYVDFQHINKLNHGYDWAFNIQEKVNQLLLAGNFQDLINVQNLGNDFKMAVPSYDHYLPLIYSLALKDKQDQIELFNDYVIGGSLSMTSVKISAS</sequence>
<evidence type="ECO:0000259" key="6">
    <source>
        <dbReference type="Pfam" id="PF02900"/>
    </source>
</evidence>
<comment type="cofactor">
    <cofactor evidence="1">
        <name>Zn(2+)</name>
        <dbReference type="ChEBI" id="CHEBI:29105"/>
    </cofactor>
</comment>
<gene>
    <name evidence="7" type="primary">ygiD</name>
    <name evidence="7" type="ORF">KW502_09670</name>
</gene>
<feature type="domain" description="Extradiol ring-cleavage dioxygenase class III enzyme subunit B" evidence="6">
    <location>
        <begin position="23"/>
        <end position="253"/>
    </location>
</feature>
<dbReference type="NCBIfam" id="NF007914">
    <property type="entry name" value="PRK10628.1"/>
    <property type="match status" value="1"/>
</dbReference>